<dbReference type="EMBL" id="HACG01033160">
    <property type="protein sequence ID" value="CEK80025.1"/>
    <property type="molecule type" value="Transcribed_RNA"/>
</dbReference>
<reference evidence="1" key="1">
    <citation type="submission" date="2014-12" db="EMBL/GenBank/DDBJ databases">
        <title>Insight into the proteome of Arion vulgaris.</title>
        <authorList>
            <person name="Aradska J."/>
            <person name="Bulat T."/>
            <person name="Smidak R."/>
            <person name="Sarate P."/>
            <person name="Gangsoo J."/>
            <person name="Sialana F."/>
            <person name="Bilban M."/>
            <person name="Lubec G."/>
        </authorList>
    </citation>
    <scope>NUCLEOTIDE SEQUENCE</scope>
    <source>
        <tissue evidence="1">Skin</tissue>
    </source>
</reference>
<accession>A0A0B7AG95</accession>
<protein>
    <submittedName>
        <fullName evidence="1">Uncharacterized protein</fullName>
    </submittedName>
</protein>
<gene>
    <name evidence="1" type="primary">ORF118674</name>
    <name evidence="2" type="synonym">ORF118677</name>
</gene>
<name>A0A0B7AG95_9EUPU</name>
<sequence length="53" mass="6226">MLKNLPASMVHNYKKDTHVYRNLATFGKQEYVTARVEPLQKYDTIVISHLLFC</sequence>
<evidence type="ECO:0000313" key="2">
    <source>
        <dbReference type="EMBL" id="CEK80025.1"/>
    </source>
</evidence>
<proteinExistence type="predicted"/>
<evidence type="ECO:0000313" key="1">
    <source>
        <dbReference type="EMBL" id="CEK80024.1"/>
    </source>
</evidence>
<dbReference type="AlphaFoldDB" id="A0A0B7AG95"/>
<dbReference type="EMBL" id="HACG01033159">
    <property type="protein sequence ID" value="CEK80024.1"/>
    <property type="molecule type" value="Transcribed_RNA"/>
</dbReference>
<organism evidence="1">
    <name type="scientific">Arion vulgaris</name>
    <dbReference type="NCBI Taxonomy" id="1028688"/>
    <lineage>
        <taxon>Eukaryota</taxon>
        <taxon>Metazoa</taxon>
        <taxon>Spiralia</taxon>
        <taxon>Lophotrochozoa</taxon>
        <taxon>Mollusca</taxon>
        <taxon>Gastropoda</taxon>
        <taxon>Heterobranchia</taxon>
        <taxon>Euthyneura</taxon>
        <taxon>Panpulmonata</taxon>
        <taxon>Eupulmonata</taxon>
        <taxon>Stylommatophora</taxon>
        <taxon>Helicina</taxon>
        <taxon>Arionoidea</taxon>
        <taxon>Arionidae</taxon>
        <taxon>Arion</taxon>
    </lineage>
</organism>